<accession>A0A1J1HP87</accession>
<organism evidence="1 2">
    <name type="scientific">Clunio marinus</name>
    <dbReference type="NCBI Taxonomy" id="568069"/>
    <lineage>
        <taxon>Eukaryota</taxon>
        <taxon>Metazoa</taxon>
        <taxon>Ecdysozoa</taxon>
        <taxon>Arthropoda</taxon>
        <taxon>Hexapoda</taxon>
        <taxon>Insecta</taxon>
        <taxon>Pterygota</taxon>
        <taxon>Neoptera</taxon>
        <taxon>Endopterygota</taxon>
        <taxon>Diptera</taxon>
        <taxon>Nematocera</taxon>
        <taxon>Chironomoidea</taxon>
        <taxon>Chironomidae</taxon>
        <taxon>Clunio</taxon>
    </lineage>
</organism>
<keyword evidence="2" id="KW-1185">Reference proteome</keyword>
<proteinExistence type="predicted"/>
<sequence length="101" mass="11855">MFLLLFSSFFNSPNPHKTTQTLQHPQVHQYLIHCECSRSCHRRSLFTFTLDFDKNLRTFLLYPNGMEIIFTFVNISLLPTSIKKKILTRQTTVKEGSDETN</sequence>
<gene>
    <name evidence="1" type="ORF">CLUMA_CG002972</name>
</gene>
<name>A0A1J1HP87_9DIPT</name>
<reference evidence="1 2" key="1">
    <citation type="submission" date="2015-04" db="EMBL/GenBank/DDBJ databases">
        <authorList>
            <person name="Syromyatnikov M.Y."/>
            <person name="Popov V.N."/>
        </authorList>
    </citation>
    <scope>NUCLEOTIDE SEQUENCE [LARGE SCALE GENOMIC DNA]</scope>
</reference>
<dbReference type="Proteomes" id="UP000183832">
    <property type="component" value="Unassembled WGS sequence"/>
</dbReference>
<dbReference type="EMBL" id="CVRI01000011">
    <property type="protein sequence ID" value="CRK89212.1"/>
    <property type="molecule type" value="Genomic_DNA"/>
</dbReference>
<evidence type="ECO:0000313" key="1">
    <source>
        <dbReference type="EMBL" id="CRK89212.1"/>
    </source>
</evidence>
<dbReference type="AlphaFoldDB" id="A0A1J1HP87"/>
<protein>
    <submittedName>
        <fullName evidence="1">CLUMA_CG002972, isoform A</fullName>
    </submittedName>
</protein>
<evidence type="ECO:0000313" key="2">
    <source>
        <dbReference type="Proteomes" id="UP000183832"/>
    </source>
</evidence>